<dbReference type="InterPro" id="IPR051548">
    <property type="entry name" value="Grx-like_ET"/>
</dbReference>
<organism evidence="2 3">
    <name type="scientific">Desulfonema magnum</name>
    <dbReference type="NCBI Taxonomy" id="45655"/>
    <lineage>
        <taxon>Bacteria</taxon>
        <taxon>Pseudomonadati</taxon>
        <taxon>Thermodesulfobacteriota</taxon>
        <taxon>Desulfobacteria</taxon>
        <taxon>Desulfobacterales</taxon>
        <taxon>Desulfococcaceae</taxon>
        <taxon>Desulfonema</taxon>
    </lineage>
</organism>
<reference evidence="2" key="1">
    <citation type="journal article" date="2021" name="Microb. Physiol.">
        <title>Proteogenomic Insights into the Physiology of Marine, Sulfate-Reducing, Filamentous Desulfonema limicola and Desulfonema magnum.</title>
        <authorList>
            <person name="Schnaars V."/>
            <person name="Wohlbrand L."/>
            <person name="Scheve S."/>
            <person name="Hinrichs C."/>
            <person name="Reinhardt R."/>
            <person name="Rabus R."/>
        </authorList>
    </citation>
    <scope>NUCLEOTIDE SEQUENCE</scope>
    <source>
        <strain evidence="2">4be13</strain>
    </source>
</reference>
<evidence type="ECO:0000313" key="3">
    <source>
        <dbReference type="Proteomes" id="UP000663722"/>
    </source>
</evidence>
<dbReference type="CDD" id="cd02976">
    <property type="entry name" value="NrdH"/>
    <property type="match status" value="1"/>
</dbReference>
<dbReference type="Proteomes" id="UP000663722">
    <property type="component" value="Chromosome"/>
</dbReference>
<sequence length="84" mass="9459">MSEPRVQVYALSTCSHCKATKQLLTDCVIKYEVVDVDLTTGDERKALLEEVRKFNPRCSFPTVIIGDKVIVGFKENEIREALGL</sequence>
<dbReference type="Pfam" id="PF00462">
    <property type="entry name" value="Glutaredoxin"/>
    <property type="match status" value="1"/>
</dbReference>
<accession>A0A975GSC8</accession>
<dbReference type="RefSeq" id="WP_207679412.1">
    <property type="nucleotide sequence ID" value="NZ_CP061800.1"/>
</dbReference>
<dbReference type="GO" id="GO:0009055">
    <property type="term" value="F:electron transfer activity"/>
    <property type="evidence" value="ECO:0007669"/>
    <property type="project" value="TreeGrafter"/>
</dbReference>
<dbReference type="EMBL" id="CP061800">
    <property type="protein sequence ID" value="QTA91782.1"/>
    <property type="molecule type" value="Genomic_DNA"/>
</dbReference>
<gene>
    <name evidence="2" type="ORF">dnm_078560</name>
</gene>
<dbReference type="PROSITE" id="PS51354">
    <property type="entry name" value="GLUTAREDOXIN_2"/>
    <property type="match status" value="1"/>
</dbReference>
<dbReference type="InterPro" id="IPR002109">
    <property type="entry name" value="Glutaredoxin"/>
</dbReference>
<proteinExistence type="predicted"/>
<dbReference type="PANTHER" id="PTHR34386:SF1">
    <property type="entry name" value="GLUTAREDOXIN-LIKE PROTEIN NRDH"/>
    <property type="match status" value="1"/>
</dbReference>
<dbReference type="KEGG" id="dmm:dnm_078560"/>
<dbReference type="AlphaFoldDB" id="A0A975GSC8"/>
<protein>
    <submittedName>
        <fullName evidence="2">Glutaredoxin</fullName>
    </submittedName>
</protein>
<evidence type="ECO:0000259" key="1">
    <source>
        <dbReference type="Pfam" id="PF00462"/>
    </source>
</evidence>
<keyword evidence="3" id="KW-1185">Reference proteome</keyword>
<feature type="domain" description="Glutaredoxin" evidence="1">
    <location>
        <begin position="6"/>
        <end position="70"/>
    </location>
</feature>
<dbReference type="GO" id="GO:0045454">
    <property type="term" value="P:cell redox homeostasis"/>
    <property type="evidence" value="ECO:0007669"/>
    <property type="project" value="TreeGrafter"/>
</dbReference>
<dbReference type="InterPro" id="IPR036249">
    <property type="entry name" value="Thioredoxin-like_sf"/>
</dbReference>
<name>A0A975GSC8_9BACT</name>
<evidence type="ECO:0000313" key="2">
    <source>
        <dbReference type="EMBL" id="QTA91782.1"/>
    </source>
</evidence>
<dbReference type="SUPFAM" id="SSF52833">
    <property type="entry name" value="Thioredoxin-like"/>
    <property type="match status" value="1"/>
</dbReference>
<dbReference type="PANTHER" id="PTHR34386">
    <property type="entry name" value="GLUTAREDOXIN"/>
    <property type="match status" value="1"/>
</dbReference>
<dbReference type="Gene3D" id="3.40.30.10">
    <property type="entry name" value="Glutaredoxin"/>
    <property type="match status" value="1"/>
</dbReference>